<proteinExistence type="predicted"/>
<accession>A0ACB9MXV0</accession>
<evidence type="ECO:0000313" key="1">
    <source>
        <dbReference type="EMBL" id="KAI4329023.1"/>
    </source>
</evidence>
<keyword evidence="2" id="KW-1185">Reference proteome</keyword>
<dbReference type="Proteomes" id="UP000828941">
    <property type="component" value="Chromosome 8"/>
</dbReference>
<evidence type="ECO:0000313" key="2">
    <source>
        <dbReference type="Proteomes" id="UP000828941"/>
    </source>
</evidence>
<protein>
    <submittedName>
        <fullName evidence="1">Uncharacterized protein</fullName>
    </submittedName>
</protein>
<comment type="caution">
    <text evidence="1">The sequence shown here is derived from an EMBL/GenBank/DDBJ whole genome shotgun (WGS) entry which is preliminary data.</text>
</comment>
<sequence length="136" mass="14890">MVTAQGCGDPTQNTGIVIQKCRIGGTSDLLPVISSFPSYLGRPWREYSRTVVMQTSISNVIAPQGWHQWDRDFALNTLFYAEYQNTGAGADTSRRVNWRGFKVITSASEAQAYTPGRFIAGSSWLGSAGFPYSLGL</sequence>
<organism evidence="1 2">
    <name type="scientific">Bauhinia variegata</name>
    <name type="common">Purple orchid tree</name>
    <name type="synonym">Phanera variegata</name>
    <dbReference type="NCBI Taxonomy" id="167791"/>
    <lineage>
        <taxon>Eukaryota</taxon>
        <taxon>Viridiplantae</taxon>
        <taxon>Streptophyta</taxon>
        <taxon>Embryophyta</taxon>
        <taxon>Tracheophyta</taxon>
        <taxon>Spermatophyta</taxon>
        <taxon>Magnoliopsida</taxon>
        <taxon>eudicotyledons</taxon>
        <taxon>Gunneridae</taxon>
        <taxon>Pentapetalae</taxon>
        <taxon>rosids</taxon>
        <taxon>fabids</taxon>
        <taxon>Fabales</taxon>
        <taxon>Fabaceae</taxon>
        <taxon>Cercidoideae</taxon>
        <taxon>Cercideae</taxon>
        <taxon>Bauhiniinae</taxon>
        <taxon>Bauhinia</taxon>
    </lineage>
</organism>
<reference evidence="1 2" key="1">
    <citation type="journal article" date="2022" name="DNA Res.">
        <title>Chromosomal-level genome assembly of the orchid tree Bauhinia variegata (Leguminosae; Cercidoideae) supports the allotetraploid origin hypothesis of Bauhinia.</title>
        <authorList>
            <person name="Zhong Y."/>
            <person name="Chen Y."/>
            <person name="Zheng D."/>
            <person name="Pang J."/>
            <person name="Liu Y."/>
            <person name="Luo S."/>
            <person name="Meng S."/>
            <person name="Qian L."/>
            <person name="Wei D."/>
            <person name="Dai S."/>
            <person name="Zhou R."/>
        </authorList>
    </citation>
    <scope>NUCLEOTIDE SEQUENCE [LARGE SCALE GENOMIC DNA]</scope>
    <source>
        <strain evidence="1">BV-YZ2020</strain>
    </source>
</reference>
<gene>
    <name evidence="1" type="ORF">L6164_021330</name>
</gene>
<name>A0ACB9MXV0_BAUVA</name>
<dbReference type="EMBL" id="CM039433">
    <property type="protein sequence ID" value="KAI4329023.1"/>
    <property type="molecule type" value="Genomic_DNA"/>
</dbReference>